<sequence length="69" mass="7577">KYLGLVLDRKWNFEEHFRQLAPRVVGAASAFSRLLPNVGGPGAPCRRLFAGVVRSMATKILHKLVEGSS</sequence>
<name>A0A8S4QFR7_9NEOP</name>
<protein>
    <submittedName>
        <fullName evidence="1">Jg22661 protein</fullName>
    </submittedName>
</protein>
<accession>A0A8S4QFR7</accession>
<proteinExistence type="predicted"/>
<reference evidence="1" key="1">
    <citation type="submission" date="2022-03" db="EMBL/GenBank/DDBJ databases">
        <authorList>
            <person name="Lindestad O."/>
        </authorList>
    </citation>
    <scope>NUCLEOTIDE SEQUENCE</scope>
</reference>
<dbReference type="AlphaFoldDB" id="A0A8S4QFR7"/>
<gene>
    <name evidence="1" type="primary">jg22661</name>
    <name evidence="1" type="ORF">PAEG_LOCUS1902</name>
</gene>
<feature type="non-terminal residue" evidence="1">
    <location>
        <position position="1"/>
    </location>
</feature>
<organism evidence="1 2">
    <name type="scientific">Pararge aegeria aegeria</name>
    <dbReference type="NCBI Taxonomy" id="348720"/>
    <lineage>
        <taxon>Eukaryota</taxon>
        <taxon>Metazoa</taxon>
        <taxon>Ecdysozoa</taxon>
        <taxon>Arthropoda</taxon>
        <taxon>Hexapoda</taxon>
        <taxon>Insecta</taxon>
        <taxon>Pterygota</taxon>
        <taxon>Neoptera</taxon>
        <taxon>Endopterygota</taxon>
        <taxon>Lepidoptera</taxon>
        <taxon>Glossata</taxon>
        <taxon>Ditrysia</taxon>
        <taxon>Papilionoidea</taxon>
        <taxon>Nymphalidae</taxon>
        <taxon>Satyrinae</taxon>
        <taxon>Satyrini</taxon>
        <taxon>Parargina</taxon>
        <taxon>Pararge</taxon>
    </lineage>
</organism>
<dbReference type="Proteomes" id="UP000838756">
    <property type="component" value="Unassembled WGS sequence"/>
</dbReference>
<dbReference type="EMBL" id="CAKXAJ010006096">
    <property type="protein sequence ID" value="CAH2209504.1"/>
    <property type="molecule type" value="Genomic_DNA"/>
</dbReference>
<keyword evidence="2" id="KW-1185">Reference proteome</keyword>
<comment type="caution">
    <text evidence="1">The sequence shown here is derived from an EMBL/GenBank/DDBJ whole genome shotgun (WGS) entry which is preliminary data.</text>
</comment>
<evidence type="ECO:0000313" key="1">
    <source>
        <dbReference type="EMBL" id="CAH2209504.1"/>
    </source>
</evidence>
<evidence type="ECO:0000313" key="2">
    <source>
        <dbReference type="Proteomes" id="UP000838756"/>
    </source>
</evidence>
<dbReference type="OrthoDB" id="6914691at2759"/>